<reference evidence="3 4" key="1">
    <citation type="submission" date="2009-01" db="EMBL/GenBank/DDBJ databases">
        <authorList>
            <person name="Fulton L."/>
            <person name="Clifton S."/>
            <person name="Fulton B."/>
            <person name="Xu J."/>
            <person name="Minx P."/>
            <person name="Pepin K.H."/>
            <person name="Johnson M."/>
            <person name="Bhonagiri V."/>
            <person name="Nash W.E."/>
            <person name="Mardis E.R."/>
            <person name="Wilson R.K."/>
        </authorList>
    </citation>
    <scope>NUCLEOTIDE SEQUENCE [LARGE SCALE GENOMIC DNA]</scope>
    <source>
        <strain evidence="3 4">DSM 5476</strain>
    </source>
</reference>
<sequence length="77" mass="8766">MLVSNPIYYLSCFPKQEIPFFRRWQFHSVELLFIAALSGASLCAGISTRKAQRLSQREEQTPRTSNLSKGLESLLFG</sequence>
<reference evidence="3 4" key="2">
    <citation type="submission" date="2009-02" db="EMBL/GenBank/DDBJ databases">
        <title>Draft genome sequence of Clostridium methylpentosum (DSM 5476).</title>
        <authorList>
            <person name="Sudarsanam P."/>
            <person name="Ley R."/>
            <person name="Guruge J."/>
            <person name="Turnbaugh P.J."/>
            <person name="Mahowald M."/>
            <person name="Liep D."/>
            <person name="Gordon J."/>
        </authorList>
    </citation>
    <scope>NUCLEOTIDE SEQUENCE [LARGE SCALE GENOMIC DNA]</scope>
    <source>
        <strain evidence="3 4">DSM 5476</strain>
    </source>
</reference>
<evidence type="ECO:0000256" key="2">
    <source>
        <dbReference type="SAM" id="Phobius"/>
    </source>
</evidence>
<protein>
    <submittedName>
        <fullName evidence="3">Uncharacterized protein</fullName>
    </submittedName>
</protein>
<dbReference type="STRING" id="537013.CLOSTMETH_00221"/>
<dbReference type="HOGENOM" id="CLU_2631925_0_0_9"/>
<keyword evidence="4" id="KW-1185">Reference proteome</keyword>
<accession>C0E8S6</accession>
<keyword evidence="2" id="KW-0472">Membrane</keyword>
<name>C0E8S6_9FIRM</name>
<keyword evidence="2" id="KW-0812">Transmembrane</keyword>
<proteinExistence type="predicted"/>
<organism evidence="3 4">
    <name type="scientific">[Clostridium] methylpentosum DSM 5476</name>
    <dbReference type="NCBI Taxonomy" id="537013"/>
    <lineage>
        <taxon>Bacteria</taxon>
        <taxon>Bacillati</taxon>
        <taxon>Bacillota</taxon>
        <taxon>Clostridia</taxon>
        <taxon>Eubacteriales</taxon>
        <taxon>Oscillospiraceae</taxon>
        <taxon>Oscillospiraceae incertae sedis</taxon>
    </lineage>
</organism>
<feature type="transmembrane region" description="Helical" evidence="2">
    <location>
        <begin position="24"/>
        <end position="47"/>
    </location>
</feature>
<dbReference type="EMBL" id="ACEC01000009">
    <property type="protein sequence ID" value="EEG32132.1"/>
    <property type="molecule type" value="Genomic_DNA"/>
</dbReference>
<evidence type="ECO:0000313" key="4">
    <source>
        <dbReference type="Proteomes" id="UP000003340"/>
    </source>
</evidence>
<evidence type="ECO:0000313" key="3">
    <source>
        <dbReference type="EMBL" id="EEG32132.1"/>
    </source>
</evidence>
<comment type="caution">
    <text evidence="3">The sequence shown here is derived from an EMBL/GenBank/DDBJ whole genome shotgun (WGS) entry which is preliminary data.</text>
</comment>
<dbReference type="Proteomes" id="UP000003340">
    <property type="component" value="Unassembled WGS sequence"/>
</dbReference>
<dbReference type="AlphaFoldDB" id="C0E8S6"/>
<evidence type="ECO:0000256" key="1">
    <source>
        <dbReference type="SAM" id="MobiDB-lite"/>
    </source>
</evidence>
<feature type="region of interest" description="Disordered" evidence="1">
    <location>
        <begin position="54"/>
        <end position="77"/>
    </location>
</feature>
<gene>
    <name evidence="3" type="ORF">CLOSTMETH_00221</name>
</gene>
<keyword evidence="2" id="KW-1133">Transmembrane helix</keyword>